<feature type="domain" description="SRCR" evidence="12">
    <location>
        <begin position="153"/>
        <end position="260"/>
    </location>
</feature>
<dbReference type="FunFam" id="3.10.250.10:FF:000016">
    <property type="entry name" value="Scavenger receptor cysteine-rich protein type 12"/>
    <property type="match status" value="2"/>
</dbReference>
<evidence type="ECO:0000256" key="8">
    <source>
        <dbReference type="ARBA" id="ARBA00023180"/>
    </source>
</evidence>
<dbReference type="InterPro" id="IPR001190">
    <property type="entry name" value="SRCR"/>
</dbReference>
<dbReference type="EnsemblMetazoa" id="CLYHEMT020644.1">
    <property type="protein sequence ID" value="CLYHEMP020644.1"/>
    <property type="gene ID" value="CLYHEMG020644"/>
</dbReference>
<dbReference type="Gene3D" id="2.10.10.10">
    <property type="entry name" value="Fibronectin, type II, collagen-binding"/>
    <property type="match status" value="1"/>
</dbReference>
<keyword evidence="3 11" id="KW-0732">Signal</keyword>
<dbReference type="GO" id="GO:0016020">
    <property type="term" value="C:membrane"/>
    <property type="evidence" value="ECO:0007669"/>
    <property type="project" value="UniProtKB-SubCell"/>
</dbReference>
<dbReference type="InterPro" id="IPR001695">
    <property type="entry name" value="Lysyl_oxidase"/>
</dbReference>
<feature type="disulfide bond" evidence="9">
    <location>
        <begin position="349"/>
        <end position="359"/>
    </location>
</feature>
<dbReference type="Pfam" id="PF01186">
    <property type="entry name" value="Lysyl_oxidase"/>
    <property type="match status" value="1"/>
</dbReference>
<evidence type="ECO:0000256" key="11">
    <source>
        <dbReference type="SAM" id="SignalP"/>
    </source>
</evidence>
<feature type="disulfide bond" evidence="9">
    <location>
        <begin position="318"/>
        <end position="379"/>
    </location>
</feature>
<evidence type="ECO:0000256" key="4">
    <source>
        <dbReference type="ARBA" id="ARBA00022737"/>
    </source>
</evidence>
<keyword evidence="15" id="KW-1185">Reference proteome</keyword>
<evidence type="ECO:0000256" key="6">
    <source>
        <dbReference type="ARBA" id="ARBA00023136"/>
    </source>
</evidence>
<dbReference type="Proteomes" id="UP000594262">
    <property type="component" value="Unplaced"/>
</dbReference>
<keyword evidence="2" id="KW-0812">Transmembrane</keyword>
<comment type="caution">
    <text evidence="10">Lacks conserved residue(s) required for the propagation of feature annotation.</text>
</comment>
<sequence length="760" mass="86794">MLSFLMFYIFFICFSTSDARHVNTTLRLSGSENPFEGNVEILYKGQWKYICDDYWDIRDAKVVCRQLGFTKAIIATRMSTYKRNHNSSYWLDNVQCWGSEPDIDACRHRSYGSHNCKHGTELAGVVCTNVADVDVKKPVPSIASGQEGEFIKLRLIGPSKHGFISEGFLEIKIDGVWGGVCADKWTGVESFVACGNLGYPDVDESEFNKQTRLIYKEKSTDIYWMTKVYCNGMESTLYECHHAGWKKHTCKSKPVYLTCKRSPFIKGSRFDKIDINNHNIRFRAGSRHSEGRVEVRHQGRWGTICDDGWDITDANVACRQMGFGSAFEAVHYAGFGEGVGKVWLDQVMCLGTEKNIHNCSHLGWGVGDCGHPEDAGVKCHFPYTGDQEEGKLRVIGGPHQRLGRLEVFTDGVWQGICGMGFGPREAEVACRQAGLGYAIRGFSTSKYGLSRRKGLYNIKCSGDELRLQYCHHETDKTGRCRYYEMASVECSRYAPDIVMDYRQMKKSMRIESVSLVNLQCAFEEKCLSNTAKNYITYPFLFERTLIRFTSRFWNRGTTDFRPNIAKNHWEWHDCHSHFHSMERFADYDLVDSKGRKRSEGQKASFCLEDSMCDHSVSKRYNCTGKGDQGISVGCADNYKFNIDCQWIDVTDLEYGLYTLRVIVNPLRKALESDYLNNVVICKINFISQKRIDVQSCKLDDECLHLSHGGTADGACCKFPFLYKGKEYRSCTTKGTEKFKKQFMWCSATTDYDRDKLWGLC</sequence>
<dbReference type="PANTHER" id="PTHR45817">
    <property type="entry name" value="LYSYL OXIDASE-LIKE-RELATED"/>
    <property type="match status" value="1"/>
</dbReference>
<evidence type="ECO:0000256" key="9">
    <source>
        <dbReference type="PROSITE-ProRule" id="PRU00196"/>
    </source>
</evidence>
<evidence type="ECO:0000259" key="13">
    <source>
        <dbReference type="PROSITE" id="PS51092"/>
    </source>
</evidence>
<dbReference type="AlphaFoldDB" id="A0A7M5XAZ4"/>
<feature type="disulfide bond" evidence="9">
    <location>
        <begin position="460"/>
        <end position="470"/>
    </location>
</feature>
<evidence type="ECO:0000256" key="1">
    <source>
        <dbReference type="ARBA" id="ARBA00004167"/>
    </source>
</evidence>
<feature type="chain" id="PRO_5029728789" description="Lysyl oxidase homolog" evidence="11">
    <location>
        <begin position="20"/>
        <end position="760"/>
    </location>
</feature>
<dbReference type="PROSITE" id="PS51092">
    <property type="entry name" value="FN2_2"/>
    <property type="match status" value="1"/>
</dbReference>
<keyword evidence="4" id="KW-0677">Repeat</keyword>
<dbReference type="FunFam" id="3.10.250.10:FF:000005">
    <property type="entry name" value="Neurotrypsin isoform A"/>
    <property type="match status" value="1"/>
</dbReference>
<dbReference type="SMART" id="SM00059">
    <property type="entry name" value="FN2"/>
    <property type="match status" value="1"/>
</dbReference>
<dbReference type="SUPFAM" id="SSF56487">
    <property type="entry name" value="SRCR-like"/>
    <property type="match status" value="4"/>
</dbReference>
<dbReference type="PRINTS" id="PR00074">
    <property type="entry name" value="LYSYLOXIDASE"/>
</dbReference>
<dbReference type="Pfam" id="PF00530">
    <property type="entry name" value="SRCR"/>
    <property type="match status" value="4"/>
</dbReference>
<keyword evidence="6" id="KW-0472">Membrane</keyword>
<dbReference type="OrthoDB" id="547291at2759"/>
<feature type="disulfide bond" evidence="9">
    <location>
        <begin position="230"/>
        <end position="240"/>
    </location>
</feature>
<organism evidence="14 15">
    <name type="scientific">Clytia hemisphaerica</name>
    <dbReference type="NCBI Taxonomy" id="252671"/>
    <lineage>
        <taxon>Eukaryota</taxon>
        <taxon>Metazoa</taxon>
        <taxon>Cnidaria</taxon>
        <taxon>Hydrozoa</taxon>
        <taxon>Hydroidolina</taxon>
        <taxon>Leptothecata</taxon>
        <taxon>Obeliida</taxon>
        <taxon>Clytiidae</taxon>
        <taxon>Clytia</taxon>
    </lineage>
</organism>
<feature type="domain" description="SRCR" evidence="12">
    <location>
        <begin position="392"/>
        <end position="491"/>
    </location>
</feature>
<feature type="signal peptide" evidence="11">
    <location>
        <begin position="1"/>
        <end position="19"/>
    </location>
</feature>
<dbReference type="PRINTS" id="PR00013">
    <property type="entry name" value="FNTYPEII"/>
</dbReference>
<dbReference type="PROSITE" id="PS00420">
    <property type="entry name" value="SRCR_1"/>
    <property type="match status" value="1"/>
</dbReference>
<evidence type="ECO:0000256" key="2">
    <source>
        <dbReference type="ARBA" id="ARBA00022692"/>
    </source>
</evidence>
<feature type="domain" description="Fibronectin type-II" evidence="13">
    <location>
        <begin position="711"/>
        <end position="760"/>
    </location>
</feature>
<dbReference type="PANTHER" id="PTHR45817:SF4">
    <property type="entry name" value="LYSYL OXIDASE-LIKE-RELATED"/>
    <property type="match status" value="1"/>
</dbReference>
<dbReference type="InterPro" id="IPR036772">
    <property type="entry name" value="SRCR-like_dom_sf"/>
</dbReference>
<evidence type="ECO:0000256" key="3">
    <source>
        <dbReference type="ARBA" id="ARBA00022729"/>
    </source>
</evidence>
<dbReference type="InterPro" id="IPR050912">
    <property type="entry name" value="LOX-like_protein"/>
</dbReference>
<dbReference type="GO" id="GO:0004720">
    <property type="term" value="F:protein-lysine 6-oxidase activity"/>
    <property type="evidence" value="ECO:0007669"/>
    <property type="project" value="TreeGrafter"/>
</dbReference>
<dbReference type="FunFam" id="3.10.250.10:FF:000001">
    <property type="entry name" value="Lysyl oxidase 4 isoform X1"/>
    <property type="match status" value="1"/>
</dbReference>
<keyword evidence="7 9" id="KW-1015">Disulfide bond</keyword>
<evidence type="ECO:0000313" key="14">
    <source>
        <dbReference type="EnsemblMetazoa" id="CLYHEMP020644.1"/>
    </source>
</evidence>
<dbReference type="PRINTS" id="PR00258">
    <property type="entry name" value="SPERACTRCPTR"/>
</dbReference>
<dbReference type="SMART" id="SM00202">
    <property type="entry name" value="SR"/>
    <property type="match status" value="4"/>
</dbReference>
<evidence type="ECO:0000256" key="10">
    <source>
        <dbReference type="PROSITE-ProRule" id="PRU00479"/>
    </source>
</evidence>
<dbReference type="Pfam" id="PF00040">
    <property type="entry name" value="fn2"/>
    <property type="match status" value="1"/>
</dbReference>
<comment type="subcellular location">
    <subcellularLocation>
        <location evidence="1">Membrane</location>
        <topology evidence="1">Single-pass membrane protein</topology>
    </subcellularLocation>
</comment>
<protein>
    <recommendedName>
        <fullName evidence="16">Lysyl oxidase homolog</fullName>
    </recommendedName>
</protein>
<accession>A0A7M5XAZ4</accession>
<dbReference type="CDD" id="cd00062">
    <property type="entry name" value="FN2"/>
    <property type="match status" value="1"/>
</dbReference>
<evidence type="ECO:0000259" key="12">
    <source>
        <dbReference type="PROSITE" id="PS50287"/>
    </source>
</evidence>
<dbReference type="InterPro" id="IPR013806">
    <property type="entry name" value="Kringle-like"/>
</dbReference>
<name>A0A7M5XAZ4_9CNID</name>
<evidence type="ECO:0000313" key="15">
    <source>
        <dbReference type="Proteomes" id="UP000594262"/>
    </source>
</evidence>
<reference evidence="14" key="1">
    <citation type="submission" date="2021-01" db="UniProtKB">
        <authorList>
            <consortium name="EnsemblMetazoa"/>
        </authorList>
    </citation>
    <scope>IDENTIFICATION</scope>
</reference>
<evidence type="ECO:0000256" key="5">
    <source>
        <dbReference type="ARBA" id="ARBA00022989"/>
    </source>
</evidence>
<feature type="domain" description="SRCR" evidence="12">
    <location>
        <begin position="26"/>
        <end position="128"/>
    </location>
</feature>
<keyword evidence="8" id="KW-0325">Glycoprotein</keyword>
<dbReference type="Gene3D" id="3.10.250.10">
    <property type="entry name" value="SRCR-like domain"/>
    <property type="match status" value="4"/>
</dbReference>
<keyword evidence="5" id="KW-1133">Transmembrane helix</keyword>
<dbReference type="GO" id="GO:0005615">
    <property type="term" value="C:extracellular space"/>
    <property type="evidence" value="ECO:0007669"/>
    <property type="project" value="TreeGrafter"/>
</dbReference>
<feature type="domain" description="SRCR" evidence="12">
    <location>
        <begin position="280"/>
        <end position="380"/>
    </location>
</feature>
<dbReference type="SUPFAM" id="SSF57440">
    <property type="entry name" value="Kringle-like"/>
    <property type="match status" value="1"/>
</dbReference>
<dbReference type="PROSITE" id="PS50287">
    <property type="entry name" value="SRCR_2"/>
    <property type="match status" value="4"/>
</dbReference>
<feature type="disulfide bond" evidence="9">
    <location>
        <begin position="305"/>
        <end position="369"/>
    </location>
</feature>
<dbReference type="InterPro" id="IPR036943">
    <property type="entry name" value="FN_type2_sf"/>
</dbReference>
<feature type="disulfide bond" evidence="9">
    <location>
        <begin position="96"/>
        <end position="106"/>
    </location>
</feature>
<evidence type="ECO:0000256" key="7">
    <source>
        <dbReference type="ARBA" id="ARBA00023157"/>
    </source>
</evidence>
<proteinExistence type="predicted"/>
<dbReference type="GO" id="GO:0005507">
    <property type="term" value="F:copper ion binding"/>
    <property type="evidence" value="ECO:0007669"/>
    <property type="project" value="InterPro"/>
</dbReference>
<dbReference type="InterPro" id="IPR000562">
    <property type="entry name" value="FN_type2_dom"/>
</dbReference>
<evidence type="ECO:0008006" key="16">
    <source>
        <dbReference type="Google" id="ProtNLM"/>
    </source>
</evidence>